<dbReference type="Pfam" id="PF05368">
    <property type="entry name" value="NmrA"/>
    <property type="match status" value="1"/>
</dbReference>
<dbReference type="Gene3D" id="3.90.25.10">
    <property type="entry name" value="UDP-galactose 4-epimerase, domain 1"/>
    <property type="match status" value="1"/>
</dbReference>
<sequence length="337" mass="37672">MQYKTLAVTGATGFQGGAIVKYFAANHPEVSIQAITRNIKKQPALDLLKLGGNVSLVQADLEDKASLVKAFAGAEAVYLVTDYWNTQNNAVAPNLNSEIMNGVAAIDAAAETKGLKHFLFGTLSEFASQSNMKWRNIYHFNTKIALNAYIRSKPDLWRKSTLVFTPIYFENYLAFEQPFFPLLGGPKLVEGPQWRAFFPENGVGNLPMVQIGDLGKVVAAIFKEPARYFQKYAVMISEYHTAATLVEQWAEAVGVTAGVDQIDLEEFKRRGRELGAPEFMAVEIWEQMCVLHDVGQSFIQKLDIETVDMHGVVKLTTWKDWVEQQDWTTFLSSSKTV</sequence>
<dbReference type="SUPFAM" id="SSF51735">
    <property type="entry name" value="NAD(P)-binding Rossmann-fold domains"/>
    <property type="match status" value="1"/>
</dbReference>
<accession>A0A6G1HB34</accession>
<dbReference type="Gene3D" id="3.40.50.720">
    <property type="entry name" value="NAD(P)-binding Rossmann-like Domain"/>
    <property type="match status" value="1"/>
</dbReference>
<dbReference type="GO" id="GO:0005634">
    <property type="term" value="C:nucleus"/>
    <property type="evidence" value="ECO:0007669"/>
    <property type="project" value="TreeGrafter"/>
</dbReference>
<dbReference type="AlphaFoldDB" id="A0A6G1HB34"/>
<dbReference type="InterPro" id="IPR008030">
    <property type="entry name" value="NmrA-like"/>
</dbReference>
<keyword evidence="2" id="KW-0521">NADP</keyword>
<dbReference type="OrthoDB" id="300709at2759"/>
<evidence type="ECO:0000313" key="4">
    <source>
        <dbReference type="EMBL" id="KAF1990274.1"/>
    </source>
</evidence>
<feature type="domain" description="NmrA-like" evidence="3">
    <location>
        <begin position="4"/>
        <end position="297"/>
    </location>
</feature>
<evidence type="ECO:0000256" key="1">
    <source>
        <dbReference type="ARBA" id="ARBA00006328"/>
    </source>
</evidence>
<keyword evidence="5" id="KW-1185">Reference proteome</keyword>
<evidence type="ECO:0000259" key="3">
    <source>
        <dbReference type="Pfam" id="PF05368"/>
    </source>
</evidence>
<dbReference type="InterPro" id="IPR036291">
    <property type="entry name" value="NAD(P)-bd_dom_sf"/>
</dbReference>
<dbReference type="PANTHER" id="PTHR42748">
    <property type="entry name" value="NITROGEN METABOLITE REPRESSION PROTEIN NMRA FAMILY MEMBER"/>
    <property type="match status" value="1"/>
</dbReference>
<evidence type="ECO:0000313" key="5">
    <source>
        <dbReference type="Proteomes" id="UP000800041"/>
    </source>
</evidence>
<proteinExistence type="inferred from homology"/>
<dbReference type="InterPro" id="IPR051164">
    <property type="entry name" value="NmrA-like_oxidored"/>
</dbReference>
<evidence type="ECO:0000256" key="2">
    <source>
        <dbReference type="ARBA" id="ARBA00022857"/>
    </source>
</evidence>
<reference evidence="4" key="1">
    <citation type="journal article" date="2020" name="Stud. Mycol.">
        <title>101 Dothideomycetes genomes: a test case for predicting lifestyles and emergence of pathogens.</title>
        <authorList>
            <person name="Haridas S."/>
            <person name="Albert R."/>
            <person name="Binder M."/>
            <person name="Bloem J."/>
            <person name="Labutti K."/>
            <person name="Salamov A."/>
            <person name="Andreopoulos B."/>
            <person name="Baker S."/>
            <person name="Barry K."/>
            <person name="Bills G."/>
            <person name="Bluhm B."/>
            <person name="Cannon C."/>
            <person name="Castanera R."/>
            <person name="Culley D."/>
            <person name="Daum C."/>
            <person name="Ezra D."/>
            <person name="Gonzalez J."/>
            <person name="Henrissat B."/>
            <person name="Kuo A."/>
            <person name="Liang C."/>
            <person name="Lipzen A."/>
            <person name="Lutzoni F."/>
            <person name="Magnuson J."/>
            <person name="Mondo S."/>
            <person name="Nolan M."/>
            <person name="Ohm R."/>
            <person name="Pangilinan J."/>
            <person name="Park H.-J."/>
            <person name="Ramirez L."/>
            <person name="Alfaro M."/>
            <person name="Sun H."/>
            <person name="Tritt A."/>
            <person name="Yoshinaga Y."/>
            <person name="Zwiers L.-H."/>
            <person name="Turgeon B."/>
            <person name="Goodwin S."/>
            <person name="Spatafora J."/>
            <person name="Crous P."/>
            <person name="Grigoriev I."/>
        </authorList>
    </citation>
    <scope>NUCLEOTIDE SEQUENCE</scope>
    <source>
        <strain evidence="4">CBS 113979</strain>
    </source>
</reference>
<gene>
    <name evidence="4" type="ORF">K402DRAFT_324894</name>
</gene>
<dbReference type="PANTHER" id="PTHR42748:SF31">
    <property type="entry name" value="NMRA-LIKE DOMAIN-CONTAINING PROTEIN-RELATED"/>
    <property type="match status" value="1"/>
</dbReference>
<organism evidence="4 5">
    <name type="scientific">Aulographum hederae CBS 113979</name>
    <dbReference type="NCBI Taxonomy" id="1176131"/>
    <lineage>
        <taxon>Eukaryota</taxon>
        <taxon>Fungi</taxon>
        <taxon>Dikarya</taxon>
        <taxon>Ascomycota</taxon>
        <taxon>Pezizomycotina</taxon>
        <taxon>Dothideomycetes</taxon>
        <taxon>Pleosporomycetidae</taxon>
        <taxon>Aulographales</taxon>
        <taxon>Aulographaceae</taxon>
    </lineage>
</organism>
<comment type="similarity">
    <text evidence="1">Belongs to the NmrA-type oxidoreductase family.</text>
</comment>
<dbReference type="EMBL" id="ML977142">
    <property type="protein sequence ID" value="KAF1990274.1"/>
    <property type="molecule type" value="Genomic_DNA"/>
</dbReference>
<dbReference type="Proteomes" id="UP000800041">
    <property type="component" value="Unassembled WGS sequence"/>
</dbReference>
<name>A0A6G1HB34_9PEZI</name>
<protein>
    <submittedName>
        <fullName evidence="4">NAD(P)-binding protein</fullName>
    </submittedName>
</protein>